<feature type="domain" description="C2H2-type" evidence="10">
    <location>
        <begin position="4"/>
        <end position="31"/>
    </location>
</feature>
<keyword evidence="4 7" id="KW-0863">Zinc-finger</keyword>
<keyword evidence="12" id="KW-1185">Reference proteome</keyword>
<dbReference type="FunFam" id="3.30.160.60:FF:000446">
    <property type="entry name" value="Zinc finger protein"/>
    <property type="match status" value="1"/>
</dbReference>
<dbReference type="InterPro" id="IPR007219">
    <property type="entry name" value="XnlR_reg_dom"/>
</dbReference>
<dbReference type="GO" id="GO:0000978">
    <property type="term" value="F:RNA polymerase II cis-regulatory region sequence-specific DNA binding"/>
    <property type="evidence" value="ECO:0007669"/>
    <property type="project" value="InterPro"/>
</dbReference>
<dbReference type="Gene3D" id="3.30.160.60">
    <property type="entry name" value="Classic Zinc Finger"/>
    <property type="match status" value="2"/>
</dbReference>
<protein>
    <recommendedName>
        <fullName evidence="10">C2H2-type domain-containing protein</fullName>
    </recommendedName>
</protein>
<evidence type="ECO:0000256" key="8">
    <source>
        <dbReference type="SAM" id="MobiDB-lite"/>
    </source>
</evidence>
<dbReference type="AlphaFoldDB" id="A0A8E2JXC8"/>
<dbReference type="GO" id="GO:0000785">
    <property type="term" value="C:chromatin"/>
    <property type="evidence" value="ECO:0007669"/>
    <property type="project" value="TreeGrafter"/>
</dbReference>
<dbReference type="FunFam" id="3.30.160.60:FF:000100">
    <property type="entry name" value="Zinc finger 45-like"/>
    <property type="match status" value="1"/>
</dbReference>
<dbReference type="Proteomes" id="UP000250140">
    <property type="component" value="Unassembled WGS sequence"/>
</dbReference>
<dbReference type="PANTHER" id="PTHR40626:SF7">
    <property type="entry name" value="TRANSCRIPTION FACTOR, PUTATIVE (AFU_ORTHOLOGUE AFUA_1G04110)-RELATED"/>
    <property type="match status" value="1"/>
</dbReference>
<evidence type="ECO:0000259" key="10">
    <source>
        <dbReference type="PROSITE" id="PS50157"/>
    </source>
</evidence>
<feature type="transmembrane region" description="Helical" evidence="9">
    <location>
        <begin position="739"/>
        <end position="761"/>
    </location>
</feature>
<dbReference type="PROSITE" id="PS50157">
    <property type="entry name" value="ZINC_FINGER_C2H2_2"/>
    <property type="match status" value="2"/>
</dbReference>
<dbReference type="InterPro" id="IPR013087">
    <property type="entry name" value="Znf_C2H2_type"/>
</dbReference>
<evidence type="ECO:0000256" key="5">
    <source>
        <dbReference type="ARBA" id="ARBA00022833"/>
    </source>
</evidence>
<dbReference type="GO" id="GO:0006351">
    <property type="term" value="P:DNA-templated transcription"/>
    <property type="evidence" value="ECO:0007669"/>
    <property type="project" value="InterPro"/>
</dbReference>
<evidence type="ECO:0000256" key="3">
    <source>
        <dbReference type="ARBA" id="ARBA00022737"/>
    </source>
</evidence>
<dbReference type="EMBL" id="KV748849">
    <property type="protein sequence ID" value="OCL12647.1"/>
    <property type="molecule type" value="Genomic_DNA"/>
</dbReference>
<organism evidence="11 12">
    <name type="scientific">Glonium stellatum</name>
    <dbReference type="NCBI Taxonomy" id="574774"/>
    <lineage>
        <taxon>Eukaryota</taxon>
        <taxon>Fungi</taxon>
        <taxon>Dikarya</taxon>
        <taxon>Ascomycota</taxon>
        <taxon>Pezizomycotina</taxon>
        <taxon>Dothideomycetes</taxon>
        <taxon>Pleosporomycetidae</taxon>
        <taxon>Gloniales</taxon>
        <taxon>Gloniaceae</taxon>
        <taxon>Glonium</taxon>
    </lineage>
</organism>
<feature type="compositionally biased region" description="Low complexity" evidence="8">
    <location>
        <begin position="99"/>
        <end position="112"/>
    </location>
</feature>
<feature type="domain" description="C2H2-type" evidence="10">
    <location>
        <begin position="32"/>
        <end position="59"/>
    </location>
</feature>
<evidence type="ECO:0000256" key="7">
    <source>
        <dbReference type="PROSITE-ProRule" id="PRU00042"/>
    </source>
</evidence>
<name>A0A8E2JXC8_9PEZI</name>
<dbReference type="GO" id="GO:0005634">
    <property type="term" value="C:nucleus"/>
    <property type="evidence" value="ECO:0007669"/>
    <property type="project" value="UniProtKB-SubCell"/>
</dbReference>
<evidence type="ECO:0000256" key="4">
    <source>
        <dbReference type="ARBA" id="ARBA00022771"/>
    </source>
</evidence>
<sequence>MASKNCTLCGRQFSKSEHLKRHERSHTKERPYRCSTCHKAFSRSDVLFRHVRKHEQDARDRLEQARATQALENSQGPVPDPMLQPIQDYIKVVHPTEPETPSSQSQSRSPSTPVGPATDALLENMASPNSSFRSTMPASATTQTLSFPDQFDAPRTNEMQIDPALESSSNSVLQQASTIAIQEMSAQNHRPFPLPTPPDSSHQIYSHQAVEPPLDSLETMLSLDGYGIRDFLTQHNQDGALDSSRIDLDQTWWFPMDRETISPRADIEMIADHNAAQPPLEAISPNTESHRRNSSSSSQPTSSIPQDHFERIERCWIRRADRKTRLLPTLWHDVMSNDGLFSENDSGIPAASCPTNPEGPEVPPIDMLDIALEQYIYHHHNSMPLFHLPTFSARTAPLPLLLVICTMGFSIIGTRALTELVSRVFPNILRMVSDELHLSSTGRVSASRQLTAMGTALLILTLASVIGRKSRIAQTETLYVNLLSTAQWNGLFSADEYQLPLTELSLIVDDEQRWRAWGRIESVKRLILNLVQLDCWFATYLAVEPSLRSETVQIFVPCPDSLFQIKTAAKWAQLCPDMCRMGHSVISASYMTTPTIKNDPDAVPSLLMLLQLRLCEASSLLDRVPERNGTQSRLLPWNLFSDDARSRLLVKVTIDLAHTGLETERSFDLNCAVSWHASCMMLGAYFPLFEAAAGRSGPGPAAIALKELSLWASTPSARRSSIHAAHIFKLLLHRKYSDAVRLHSIIALFQAALVLGLYIYAMPMSDGDDILELYDDVDWVALGNVGLSDPSTIIPQSELMAIPAARYIFRGGRICLADIFVSAGYAEARKCWVHFASLMLSLGRWKSRTFSRILHVMCDNLSDVDTNNVEDG</sequence>
<evidence type="ECO:0000256" key="2">
    <source>
        <dbReference type="ARBA" id="ARBA00022723"/>
    </source>
</evidence>
<dbReference type="SMART" id="SM00355">
    <property type="entry name" value="ZnF_C2H2"/>
    <property type="match status" value="2"/>
</dbReference>
<dbReference type="SUPFAM" id="SSF57667">
    <property type="entry name" value="beta-beta-alpha zinc fingers"/>
    <property type="match status" value="1"/>
</dbReference>
<feature type="region of interest" description="Disordered" evidence="8">
    <location>
        <begin position="96"/>
        <end position="119"/>
    </location>
</feature>
<evidence type="ECO:0000256" key="1">
    <source>
        <dbReference type="ARBA" id="ARBA00004123"/>
    </source>
</evidence>
<dbReference type="InterPro" id="IPR036236">
    <property type="entry name" value="Znf_C2H2_sf"/>
</dbReference>
<dbReference type="Pfam" id="PF04082">
    <property type="entry name" value="Fungal_trans"/>
    <property type="match status" value="1"/>
</dbReference>
<dbReference type="GO" id="GO:0008270">
    <property type="term" value="F:zinc ion binding"/>
    <property type="evidence" value="ECO:0007669"/>
    <property type="project" value="UniProtKB-KW"/>
</dbReference>
<dbReference type="PANTHER" id="PTHR40626">
    <property type="entry name" value="MIP31509P"/>
    <property type="match status" value="1"/>
</dbReference>
<dbReference type="GO" id="GO:0000981">
    <property type="term" value="F:DNA-binding transcription factor activity, RNA polymerase II-specific"/>
    <property type="evidence" value="ECO:0007669"/>
    <property type="project" value="InterPro"/>
</dbReference>
<comment type="subcellular location">
    <subcellularLocation>
        <location evidence="1">Nucleus</location>
    </subcellularLocation>
</comment>
<dbReference type="InterPro" id="IPR051059">
    <property type="entry name" value="VerF-like"/>
</dbReference>
<keyword evidence="5" id="KW-0862">Zinc</keyword>
<proteinExistence type="predicted"/>
<dbReference type="PROSITE" id="PS00028">
    <property type="entry name" value="ZINC_FINGER_C2H2_1"/>
    <property type="match status" value="2"/>
</dbReference>
<keyword evidence="6" id="KW-0539">Nucleus</keyword>
<keyword evidence="9" id="KW-0472">Membrane</keyword>
<reference evidence="11 12" key="1">
    <citation type="journal article" date="2016" name="Nat. Commun.">
        <title>Ectomycorrhizal ecology is imprinted in the genome of the dominant symbiotic fungus Cenococcum geophilum.</title>
        <authorList>
            <consortium name="DOE Joint Genome Institute"/>
            <person name="Peter M."/>
            <person name="Kohler A."/>
            <person name="Ohm R.A."/>
            <person name="Kuo A."/>
            <person name="Krutzmann J."/>
            <person name="Morin E."/>
            <person name="Arend M."/>
            <person name="Barry K.W."/>
            <person name="Binder M."/>
            <person name="Choi C."/>
            <person name="Clum A."/>
            <person name="Copeland A."/>
            <person name="Grisel N."/>
            <person name="Haridas S."/>
            <person name="Kipfer T."/>
            <person name="LaButti K."/>
            <person name="Lindquist E."/>
            <person name="Lipzen A."/>
            <person name="Maire R."/>
            <person name="Meier B."/>
            <person name="Mihaltcheva S."/>
            <person name="Molinier V."/>
            <person name="Murat C."/>
            <person name="Poggeler S."/>
            <person name="Quandt C.A."/>
            <person name="Sperisen C."/>
            <person name="Tritt A."/>
            <person name="Tisserant E."/>
            <person name="Crous P.W."/>
            <person name="Henrissat B."/>
            <person name="Nehls U."/>
            <person name="Egli S."/>
            <person name="Spatafora J.W."/>
            <person name="Grigoriev I.V."/>
            <person name="Martin F.M."/>
        </authorList>
    </citation>
    <scope>NUCLEOTIDE SEQUENCE [LARGE SCALE GENOMIC DNA]</scope>
    <source>
        <strain evidence="11 12">CBS 207.34</strain>
    </source>
</reference>
<evidence type="ECO:0000256" key="6">
    <source>
        <dbReference type="ARBA" id="ARBA00023242"/>
    </source>
</evidence>
<evidence type="ECO:0000256" key="9">
    <source>
        <dbReference type="SAM" id="Phobius"/>
    </source>
</evidence>
<keyword evidence="9" id="KW-0812">Transmembrane</keyword>
<dbReference type="OrthoDB" id="10018191at2759"/>
<keyword evidence="2" id="KW-0479">Metal-binding</keyword>
<feature type="compositionally biased region" description="Low complexity" evidence="8">
    <location>
        <begin position="294"/>
        <end position="303"/>
    </location>
</feature>
<gene>
    <name evidence="11" type="ORF">AOQ84DRAFT_333957</name>
</gene>
<dbReference type="CDD" id="cd12148">
    <property type="entry name" value="fungal_TF_MHR"/>
    <property type="match status" value="1"/>
</dbReference>
<evidence type="ECO:0000313" key="12">
    <source>
        <dbReference type="Proteomes" id="UP000250140"/>
    </source>
</evidence>
<accession>A0A8E2JXC8</accession>
<dbReference type="Pfam" id="PF00096">
    <property type="entry name" value="zf-C2H2"/>
    <property type="match status" value="2"/>
</dbReference>
<evidence type="ECO:0000313" key="11">
    <source>
        <dbReference type="EMBL" id="OCL12647.1"/>
    </source>
</evidence>
<keyword evidence="9" id="KW-1133">Transmembrane helix</keyword>
<keyword evidence="3" id="KW-0677">Repeat</keyword>
<feature type="region of interest" description="Disordered" evidence="8">
    <location>
        <begin position="279"/>
        <end position="305"/>
    </location>
</feature>